<keyword evidence="5" id="KW-1185">Reference proteome</keyword>
<feature type="transmembrane region" description="Helical" evidence="2">
    <location>
        <begin position="849"/>
        <end position="871"/>
    </location>
</feature>
<feature type="transmembrane region" description="Helical" evidence="2">
    <location>
        <begin position="472"/>
        <end position="493"/>
    </location>
</feature>
<gene>
    <name evidence="4" type="ORF">Amon01_000568000</name>
</gene>
<dbReference type="EMBL" id="BSXU01003244">
    <property type="protein sequence ID" value="GMG39857.1"/>
    <property type="molecule type" value="Genomic_DNA"/>
</dbReference>
<name>A0A9W7DH31_AMBMO</name>
<feature type="region of interest" description="Disordered" evidence="1">
    <location>
        <begin position="353"/>
        <end position="389"/>
    </location>
</feature>
<evidence type="ECO:0000259" key="3">
    <source>
        <dbReference type="Pfam" id="PF12051"/>
    </source>
</evidence>
<feature type="transmembrane region" description="Helical" evidence="2">
    <location>
        <begin position="679"/>
        <end position="703"/>
    </location>
</feature>
<sequence>MMNDSQQQDNQRGDWSPGTNDNYTIQDDGNDTINNYPPSHDDHEVGIVSVPISNTSLYTQTRSSLNVNNPHSNTNTPHPESHQSHPHSSPILTDSSTPPLTRFGHAQTLRDQHYLTQLLNNNPELNVSYVPSAAPMPPPPIARPQDPENTALMSSDSGVGSTLGSITGLSGLGIGFGGGGIGGHHHRRRSRGLLCRNNNNNYNTIDKHHGHHDLLHHRHNHNHVADSEKSPSPFKLFHSRSNSVDNRSNAANDKPRLSADIGVSPLAQERRMRSPSPLTRTAPLVDETPNLDCVIDAPTPINGVTFSGTGTRITGAGLDTTEDEYDVEEGIESNYFHTPHSHIGPISRIRTINNRRARKRGKHHRSNKMMIADTMNKQTPNLAPGKDLAQNDEDMMLSDLVNDDSDQETTTEEEIEEELRRQDHGDESSLSQSEESTNTKLTATTQKSPKKYEFFDKEFELGRVAIVWMHCWGYLVLFVLTLGIFSLFWGAYYRREYRFKNLSFLVIQDDPKIYQDLELPDVFSATLMRAIQLPAVAPQAGWKSRFNYEFVRDPDQLPHVLREKIYNRHYWATIWVKPNSTVDYYKALENGEPFNLTDVYHVMYDSGRQFLGESTFLTASMLALQYAVLKLQPKTITQPLAKALNNTKLLPNAMKSTFIMPILFTKHDLTSEKLTTKPIVLGPLIFGPIYLHIVSVMQVAYYYPLNIRALKTMQKREYIIFRLIVGMMSHALVGLAYTLVNVAFKVDIYSAYTGHCGFLAFWMVTFLLLCAVGAVNENACLLLEAYFPNMIPSFVFFWISSNVATATYPLNLCPKFYRYAYGLPMLNAIEAYSVLLFNICKKGLVWRNYVILICYTIGGFAMLPFSIRLFLRKQDERTKQRTEKLRFQRALRLKDRHERNVQLISERRSQARRRHDELVQRVKYHRHSDLQGLNEFH</sequence>
<feature type="transmembrane region" description="Helical" evidence="2">
    <location>
        <begin position="795"/>
        <end position="812"/>
    </location>
</feature>
<feature type="region of interest" description="Disordered" evidence="1">
    <location>
        <begin position="63"/>
        <end position="103"/>
    </location>
</feature>
<feature type="compositionally biased region" description="Acidic residues" evidence="1">
    <location>
        <begin position="401"/>
        <end position="417"/>
    </location>
</feature>
<keyword evidence="2" id="KW-0812">Transmembrane</keyword>
<keyword evidence="2" id="KW-1133">Transmembrane helix</keyword>
<dbReference type="GO" id="GO:0016020">
    <property type="term" value="C:membrane"/>
    <property type="evidence" value="ECO:0007669"/>
    <property type="project" value="TreeGrafter"/>
</dbReference>
<accession>A0A9W7DH31</accession>
<proteinExistence type="predicted"/>
<dbReference type="InterPro" id="IPR022703">
    <property type="entry name" value="DUF3533"/>
</dbReference>
<feature type="compositionally biased region" description="Polar residues" evidence="1">
    <location>
        <begin position="428"/>
        <end position="444"/>
    </location>
</feature>
<evidence type="ECO:0000313" key="5">
    <source>
        <dbReference type="Proteomes" id="UP001165063"/>
    </source>
</evidence>
<feature type="transmembrane region" description="Helical" evidence="2">
    <location>
        <begin position="723"/>
        <end position="744"/>
    </location>
</feature>
<feature type="region of interest" description="Disordered" evidence="1">
    <location>
        <begin position="1"/>
        <end position="45"/>
    </location>
</feature>
<dbReference type="PANTHER" id="PTHR34814:SF1">
    <property type="entry name" value="NITROSOGUANIDINE RESISTANCE PROTEIN SNG1"/>
    <property type="match status" value="1"/>
</dbReference>
<feature type="transmembrane region" description="Helical" evidence="2">
    <location>
        <begin position="756"/>
        <end position="775"/>
    </location>
</feature>
<protein>
    <submittedName>
        <fullName evidence="4">Unnamed protein product</fullName>
    </submittedName>
</protein>
<keyword evidence="2" id="KW-0472">Membrane</keyword>
<feature type="compositionally biased region" description="Polar residues" evidence="1">
    <location>
        <begin position="1"/>
        <end position="10"/>
    </location>
</feature>
<evidence type="ECO:0000256" key="1">
    <source>
        <dbReference type="SAM" id="MobiDB-lite"/>
    </source>
</evidence>
<feature type="compositionally biased region" description="Low complexity" evidence="1">
    <location>
        <begin position="66"/>
        <end position="78"/>
    </location>
</feature>
<dbReference type="PANTHER" id="PTHR34814">
    <property type="entry name" value="NITROSOGUANIDINE RESISTANCE PROTEIN SNG1"/>
    <property type="match status" value="1"/>
</dbReference>
<feature type="region of interest" description="Disordered" evidence="1">
    <location>
        <begin position="401"/>
        <end position="444"/>
    </location>
</feature>
<dbReference type="AlphaFoldDB" id="A0A9W7DH31"/>
<comment type="caution">
    <text evidence="4">The sequence shown here is derived from an EMBL/GenBank/DDBJ whole genome shotgun (WGS) entry which is preliminary data.</text>
</comment>
<feature type="compositionally biased region" description="Basic and acidic residues" evidence="1">
    <location>
        <begin position="418"/>
        <end position="427"/>
    </location>
</feature>
<feature type="transmembrane region" description="Helical" evidence="2">
    <location>
        <begin position="819"/>
        <end position="837"/>
    </location>
</feature>
<feature type="compositionally biased region" description="Basic residues" evidence="1">
    <location>
        <begin position="353"/>
        <end position="367"/>
    </location>
</feature>
<organism evidence="4 5">
    <name type="scientific">Ambrosiozyma monospora</name>
    <name type="common">Yeast</name>
    <name type="synonym">Endomycopsis monosporus</name>
    <dbReference type="NCBI Taxonomy" id="43982"/>
    <lineage>
        <taxon>Eukaryota</taxon>
        <taxon>Fungi</taxon>
        <taxon>Dikarya</taxon>
        <taxon>Ascomycota</taxon>
        <taxon>Saccharomycotina</taxon>
        <taxon>Pichiomycetes</taxon>
        <taxon>Pichiales</taxon>
        <taxon>Pichiaceae</taxon>
        <taxon>Ambrosiozyma</taxon>
    </lineage>
</organism>
<reference evidence="4" key="1">
    <citation type="submission" date="2023-04" db="EMBL/GenBank/DDBJ databases">
        <title>Ambrosiozyma monospora NBRC 1965.</title>
        <authorList>
            <person name="Ichikawa N."/>
            <person name="Sato H."/>
            <person name="Tonouchi N."/>
        </authorList>
    </citation>
    <scope>NUCLEOTIDE SEQUENCE</scope>
    <source>
        <strain evidence="4">NBRC 1965</strain>
    </source>
</reference>
<feature type="domain" description="DUF3533" evidence="3">
    <location>
        <begin position="474"/>
        <end position="856"/>
    </location>
</feature>
<evidence type="ECO:0000256" key="2">
    <source>
        <dbReference type="SAM" id="Phobius"/>
    </source>
</evidence>
<dbReference type="OrthoDB" id="2140105at2759"/>
<dbReference type="Pfam" id="PF12051">
    <property type="entry name" value="DUF3533"/>
    <property type="match status" value="1"/>
</dbReference>
<evidence type="ECO:0000313" key="4">
    <source>
        <dbReference type="EMBL" id="GMG39857.1"/>
    </source>
</evidence>
<dbReference type="InterPro" id="IPR053001">
    <property type="entry name" value="MNNG_permease-like"/>
</dbReference>
<dbReference type="Proteomes" id="UP001165063">
    <property type="component" value="Unassembled WGS sequence"/>
</dbReference>
<feature type="compositionally biased region" description="Polar residues" evidence="1">
    <location>
        <begin position="17"/>
        <end position="37"/>
    </location>
</feature>